<dbReference type="EMBL" id="CP063164">
    <property type="protein sequence ID" value="QOR62227.1"/>
    <property type="molecule type" value="Genomic_DNA"/>
</dbReference>
<dbReference type="Proteomes" id="UP000595074">
    <property type="component" value="Chromosome"/>
</dbReference>
<keyword evidence="1" id="KW-1133">Transmembrane helix</keyword>
<evidence type="ECO:0000313" key="2">
    <source>
        <dbReference type="EMBL" id="QOR62227.1"/>
    </source>
</evidence>
<accession>A0A7M1S475</accession>
<keyword evidence="3" id="KW-1185">Reference proteome</keyword>
<dbReference type="KEGG" id="sinu:IMZ28_01755"/>
<protein>
    <submittedName>
        <fullName evidence="2">Uncharacterized protein</fullName>
    </submittedName>
</protein>
<sequence length="45" mass="5045">MDWLSIVESGGILITAYLLFLLIKEFKKSIKESKKGKVSGKCNLD</sequence>
<evidence type="ECO:0000256" key="1">
    <source>
        <dbReference type="SAM" id="Phobius"/>
    </source>
</evidence>
<organism evidence="2 3">
    <name type="scientific">Sulfurovum indicum</name>
    <dbReference type="NCBI Taxonomy" id="2779528"/>
    <lineage>
        <taxon>Bacteria</taxon>
        <taxon>Pseudomonadati</taxon>
        <taxon>Campylobacterota</taxon>
        <taxon>Epsilonproteobacteria</taxon>
        <taxon>Campylobacterales</taxon>
        <taxon>Sulfurovaceae</taxon>
        <taxon>Sulfurovum</taxon>
    </lineage>
</organism>
<dbReference type="RefSeq" id="WP_197548929.1">
    <property type="nucleotide sequence ID" value="NZ_CP063164.1"/>
</dbReference>
<proteinExistence type="predicted"/>
<gene>
    <name evidence="2" type="ORF">IMZ28_01755</name>
</gene>
<feature type="transmembrane region" description="Helical" evidence="1">
    <location>
        <begin position="6"/>
        <end position="23"/>
    </location>
</feature>
<keyword evidence="1" id="KW-0472">Membrane</keyword>
<evidence type="ECO:0000313" key="3">
    <source>
        <dbReference type="Proteomes" id="UP000595074"/>
    </source>
</evidence>
<dbReference type="AlphaFoldDB" id="A0A7M1S475"/>
<keyword evidence="1" id="KW-0812">Transmembrane</keyword>
<reference evidence="2 3" key="1">
    <citation type="submission" date="2020-10" db="EMBL/GenBank/DDBJ databases">
        <title>The genome of sulfurovum sp.</title>
        <authorList>
            <person name="Xie S."/>
            <person name="Shao Z."/>
            <person name="Jiang L."/>
        </authorList>
    </citation>
    <scope>NUCLEOTIDE SEQUENCE [LARGE SCALE GENOMIC DNA]</scope>
    <source>
        <strain evidence="2 3">ST-419</strain>
    </source>
</reference>
<name>A0A7M1S475_9BACT</name>